<dbReference type="KEGG" id="mpv:PRV_01400"/>
<proteinExistence type="predicted"/>
<feature type="compositionally biased region" description="Low complexity" evidence="1">
    <location>
        <begin position="80"/>
        <end position="93"/>
    </location>
</feature>
<protein>
    <submittedName>
        <fullName evidence="2">Uncharacterized protein</fullName>
    </submittedName>
</protein>
<name>U5NCJ1_9MOLU</name>
<dbReference type="EMBL" id="CP006771">
    <property type="protein sequence ID" value="AGX89040.1"/>
    <property type="molecule type" value="Genomic_DNA"/>
</dbReference>
<dbReference type="RefSeq" id="WP_022769567.1">
    <property type="nucleotide sequence ID" value="NC_022575.1"/>
</dbReference>
<keyword evidence="3" id="KW-1185">Reference proteome</keyword>
<evidence type="ECO:0000256" key="1">
    <source>
        <dbReference type="SAM" id="MobiDB-lite"/>
    </source>
</evidence>
<dbReference type="PATRIC" id="fig|1403316.3.peg.250"/>
<feature type="region of interest" description="Disordered" evidence="1">
    <location>
        <begin position="73"/>
        <end position="94"/>
    </location>
</feature>
<dbReference type="HOGENOM" id="CLU_1853017_0_0_14"/>
<dbReference type="AlphaFoldDB" id="U5NCJ1"/>
<reference evidence="2 3" key="1">
    <citation type="journal article" date="2013" name="Genome Announc.">
        <title>Genome Sequence of Mycoplasma parvum (Formerly Eperythrozoon parvum), a Diminutive Hemoplasma of the Pig.</title>
        <authorList>
            <person name="do Nascimento N.C."/>
            <person name="Dos Santos A.P."/>
            <person name="Chu Y."/>
            <person name="Guimaraes A.M."/>
            <person name="Pagliaro A."/>
            <person name="Messick J.B."/>
        </authorList>
    </citation>
    <scope>NUCLEOTIDE SEQUENCE [LARGE SCALE GENOMIC DNA]</scope>
    <source>
        <strain evidence="2 3">Indiana</strain>
    </source>
</reference>
<accession>U5NCJ1</accession>
<organism evidence="2 3">
    <name type="scientific">Mycoplasma parvum str. Indiana</name>
    <dbReference type="NCBI Taxonomy" id="1403316"/>
    <lineage>
        <taxon>Bacteria</taxon>
        <taxon>Bacillati</taxon>
        <taxon>Mycoplasmatota</taxon>
        <taxon>Mollicutes</taxon>
        <taxon>Mycoplasmataceae</taxon>
        <taxon>Mycoplasma</taxon>
    </lineage>
</organism>
<gene>
    <name evidence="2" type="ORF">PRV_01400</name>
</gene>
<evidence type="ECO:0000313" key="2">
    <source>
        <dbReference type="EMBL" id="AGX89040.1"/>
    </source>
</evidence>
<evidence type="ECO:0000313" key="3">
    <source>
        <dbReference type="Proteomes" id="UP000017119"/>
    </source>
</evidence>
<dbReference type="STRING" id="1403316.PRV_01400"/>
<dbReference type="Proteomes" id="UP000017119">
    <property type="component" value="Chromosome"/>
</dbReference>
<sequence>MSFLKGASLIGSLLLAPAGFGTAAHFLKSYYRDIMNFEGAYFIVEAITDLYDKGIPKIPDSVLKEAKKIAEDLEREKSKNSQNGNTSNSSSGGRVLPKVQKLMIIMNKNKKFLETRMDFDVDFLITLSLRKNQEKLKM</sequence>